<dbReference type="Gene3D" id="3.90.25.10">
    <property type="entry name" value="UDP-galactose 4-epimerase, domain 1"/>
    <property type="match status" value="1"/>
</dbReference>
<dbReference type="InterPro" id="IPR051164">
    <property type="entry name" value="NmrA-like_oxidored"/>
</dbReference>
<dbReference type="EMBL" id="HG937692">
    <property type="protein sequence ID" value="CDP35951.1"/>
    <property type="molecule type" value="Genomic_DNA"/>
</dbReference>
<feature type="domain" description="NmrA-like" evidence="3">
    <location>
        <begin position="5"/>
        <end position="274"/>
    </location>
</feature>
<dbReference type="Pfam" id="PF05368">
    <property type="entry name" value="NmrA"/>
    <property type="match status" value="1"/>
</dbReference>
<dbReference type="PhylomeDB" id="A0A060T9R9"/>
<dbReference type="GO" id="GO:0005634">
    <property type="term" value="C:nucleus"/>
    <property type="evidence" value="ECO:0007669"/>
    <property type="project" value="TreeGrafter"/>
</dbReference>
<organism evidence="4">
    <name type="scientific">Blastobotrys adeninivorans</name>
    <name type="common">Yeast</name>
    <name type="synonym">Arxula adeninivorans</name>
    <dbReference type="NCBI Taxonomy" id="409370"/>
    <lineage>
        <taxon>Eukaryota</taxon>
        <taxon>Fungi</taxon>
        <taxon>Dikarya</taxon>
        <taxon>Ascomycota</taxon>
        <taxon>Saccharomycotina</taxon>
        <taxon>Dipodascomycetes</taxon>
        <taxon>Dipodascales</taxon>
        <taxon>Trichomonascaceae</taxon>
        <taxon>Blastobotrys</taxon>
    </lineage>
</organism>
<dbReference type="InterPro" id="IPR008030">
    <property type="entry name" value="NmrA-like"/>
</dbReference>
<reference evidence="4" key="1">
    <citation type="submission" date="2014-02" db="EMBL/GenBank/DDBJ databases">
        <authorList>
            <person name="Genoscope - CEA"/>
        </authorList>
    </citation>
    <scope>NUCLEOTIDE SEQUENCE</scope>
    <source>
        <strain evidence="4">LS3</strain>
    </source>
</reference>
<evidence type="ECO:0000256" key="2">
    <source>
        <dbReference type="ARBA" id="ARBA00022857"/>
    </source>
</evidence>
<dbReference type="SUPFAM" id="SSF51735">
    <property type="entry name" value="NAD(P)-binding Rossmann-fold domains"/>
    <property type="match status" value="1"/>
</dbReference>
<proteinExistence type="inferred from homology"/>
<reference evidence="4" key="2">
    <citation type="submission" date="2014-06" db="EMBL/GenBank/DDBJ databases">
        <title>The complete genome of Blastobotrys (Arxula) adeninivorans LS3 - a yeast of biotechnological interest.</title>
        <authorList>
            <person name="Kunze G."/>
            <person name="Gaillardin C."/>
            <person name="Czernicka M."/>
            <person name="Durrens P."/>
            <person name="Martin T."/>
            <person name="Boer E."/>
            <person name="Gabaldon T."/>
            <person name="Cruz J."/>
            <person name="Talla E."/>
            <person name="Marck C."/>
            <person name="Goffeau A."/>
            <person name="Barbe V."/>
            <person name="Baret P."/>
            <person name="Baronian K."/>
            <person name="Beier S."/>
            <person name="Bleykasten C."/>
            <person name="Bode R."/>
            <person name="Casaregola S."/>
            <person name="Despons L."/>
            <person name="Fairhead C."/>
            <person name="Giersberg M."/>
            <person name="Gierski P."/>
            <person name="Hahnel U."/>
            <person name="Hartmann A."/>
            <person name="Jankowska D."/>
            <person name="Jubin C."/>
            <person name="Jung P."/>
            <person name="Lafontaine I."/>
            <person name="Leh-Louis V."/>
            <person name="Lemaire M."/>
            <person name="Marcet-Houben M."/>
            <person name="Mascher M."/>
            <person name="Morel G."/>
            <person name="Richard G.-F."/>
            <person name="Riechen J."/>
            <person name="Sacerdot C."/>
            <person name="Sarkar A."/>
            <person name="Savel G."/>
            <person name="Schacherer J."/>
            <person name="Sherman D."/>
            <person name="Straub M.-L."/>
            <person name="Stein N."/>
            <person name="Thierry A."/>
            <person name="Trautwein-Schult A."/>
            <person name="Westhof E."/>
            <person name="Worch S."/>
            <person name="Dujon B."/>
            <person name="Souciet J.-L."/>
            <person name="Wincker P."/>
            <person name="Scholz U."/>
            <person name="Neuveglise N."/>
        </authorList>
    </citation>
    <scope>NUCLEOTIDE SEQUENCE</scope>
    <source>
        <strain evidence="4">LS3</strain>
    </source>
</reference>
<evidence type="ECO:0000259" key="3">
    <source>
        <dbReference type="Pfam" id="PF05368"/>
    </source>
</evidence>
<comment type="similarity">
    <text evidence="1">Belongs to the NmrA-type oxidoreductase family.</text>
</comment>
<evidence type="ECO:0000313" key="4">
    <source>
        <dbReference type="EMBL" id="CDP35951.1"/>
    </source>
</evidence>
<sequence length="311" mass="33521">MVSPTILVVGATGNTGSSVVETLPKLIASGPLSDHRVLALSRSESGAEKLAKLPGVESEAINWVDISPQWLRERNVVRAFIASHNEPTQFADESTFLLAALQAGVKYVVRISTTAANVKPNSLAYYPRSHWAIEALLSSPEFEKMHWSSLQPNVFFNFYLAPAAELIKQVRATGKQHTLKLIAAEDAPVGVIDAADVGVFASHLLAEQDTSVHNKAKYVLNGPEDITGRDVVNMVEKYIGEKVKDVSYKDMSMVEHVAAVYPGAKSVVMSIQHAAETAWEGKCTVSTSSKEFLQIAPPKGTAAAALDALLQ</sequence>
<accession>A0A060T9R9</accession>
<dbReference type="InterPro" id="IPR036291">
    <property type="entry name" value="NAD(P)-bd_dom_sf"/>
</dbReference>
<dbReference type="Gene3D" id="3.40.50.720">
    <property type="entry name" value="NAD(P)-binding Rossmann-like Domain"/>
    <property type="match status" value="1"/>
</dbReference>
<dbReference type="PANTHER" id="PTHR42748">
    <property type="entry name" value="NITROGEN METABOLITE REPRESSION PROTEIN NMRA FAMILY MEMBER"/>
    <property type="match status" value="1"/>
</dbReference>
<evidence type="ECO:0000256" key="1">
    <source>
        <dbReference type="ARBA" id="ARBA00006328"/>
    </source>
</evidence>
<protein>
    <submittedName>
        <fullName evidence="4">ARAD1B01518p</fullName>
    </submittedName>
</protein>
<dbReference type="PANTHER" id="PTHR42748:SF31">
    <property type="entry name" value="NMRA-LIKE DOMAIN-CONTAINING PROTEIN-RELATED"/>
    <property type="match status" value="1"/>
</dbReference>
<name>A0A060T9R9_BLAAD</name>
<gene>
    <name evidence="4" type="ORF">GNLVRS02_ARAD1B01518g</name>
</gene>
<keyword evidence="2" id="KW-0521">NADP</keyword>
<dbReference type="AlphaFoldDB" id="A0A060T9R9"/>